<dbReference type="InterPro" id="IPR017871">
    <property type="entry name" value="ABC_transporter-like_CS"/>
</dbReference>
<keyword evidence="2" id="KW-0677">Repeat</keyword>
<dbReference type="EMBL" id="UYRT01079543">
    <property type="protein sequence ID" value="VDN20917.1"/>
    <property type="molecule type" value="Genomic_DNA"/>
</dbReference>
<dbReference type="GO" id="GO:0016020">
    <property type="term" value="C:membrane"/>
    <property type="evidence" value="ECO:0007669"/>
    <property type="project" value="InterPro"/>
</dbReference>
<accession>A0A3P7MB89</accession>
<evidence type="ECO:0000256" key="1">
    <source>
        <dbReference type="ARBA" id="ARBA00022448"/>
    </source>
</evidence>
<dbReference type="AlphaFoldDB" id="A0A3P7MB89"/>
<protein>
    <recommendedName>
        <fullName evidence="3">ABC transporter domain-containing protein</fullName>
    </recommendedName>
</protein>
<dbReference type="PROSITE" id="PS50893">
    <property type="entry name" value="ABC_TRANSPORTER_2"/>
    <property type="match status" value="1"/>
</dbReference>
<organism evidence="4 5">
    <name type="scientific">Gongylonema pulchrum</name>
    <dbReference type="NCBI Taxonomy" id="637853"/>
    <lineage>
        <taxon>Eukaryota</taxon>
        <taxon>Metazoa</taxon>
        <taxon>Ecdysozoa</taxon>
        <taxon>Nematoda</taxon>
        <taxon>Chromadorea</taxon>
        <taxon>Rhabditida</taxon>
        <taxon>Spirurina</taxon>
        <taxon>Spiruromorpha</taxon>
        <taxon>Spiruroidea</taxon>
        <taxon>Gongylonematidae</taxon>
        <taxon>Gongylonema</taxon>
    </lineage>
</organism>
<evidence type="ECO:0000256" key="2">
    <source>
        <dbReference type="ARBA" id="ARBA00022737"/>
    </source>
</evidence>
<evidence type="ECO:0000313" key="5">
    <source>
        <dbReference type="Proteomes" id="UP000271098"/>
    </source>
</evidence>
<dbReference type="OrthoDB" id="416154at2759"/>
<sequence>MSGGMKRRLCVGISLIGESPVLLLDEPTSGMDLGSRHVIATILEKYKQSKTVLLTTHYMDEADLLGDHIAIMVKGHLKCAGTSEDLKSRFQAGYLLSVDFSVRQNIHVAAQLSGGMKRRLCVGISLIGESPVLLLDEPTSGMDLGSRHVIATILEKYKQSKTILLTTHYMDEADLLGDHIAIMVKGQLKCAGTSEDLKSRFQAGYLLSVDFSYCQFFSVYR</sequence>
<evidence type="ECO:0000313" key="4">
    <source>
        <dbReference type="EMBL" id="VDN20917.1"/>
    </source>
</evidence>
<keyword evidence="1" id="KW-0813">Transport</keyword>
<evidence type="ECO:0000259" key="3">
    <source>
        <dbReference type="PROSITE" id="PS50893"/>
    </source>
</evidence>
<proteinExistence type="predicted"/>
<dbReference type="InterPro" id="IPR027417">
    <property type="entry name" value="P-loop_NTPase"/>
</dbReference>
<gene>
    <name evidence="4" type="ORF">GPUH_LOCUS12710</name>
</gene>
<dbReference type="InterPro" id="IPR003439">
    <property type="entry name" value="ABC_transporter-like_ATP-bd"/>
</dbReference>
<reference evidence="4 5" key="1">
    <citation type="submission" date="2018-11" db="EMBL/GenBank/DDBJ databases">
        <authorList>
            <consortium name="Pathogen Informatics"/>
        </authorList>
    </citation>
    <scope>NUCLEOTIDE SEQUENCE [LARGE SCALE GENOMIC DNA]</scope>
</reference>
<dbReference type="SUPFAM" id="SSF52540">
    <property type="entry name" value="P-loop containing nucleoside triphosphate hydrolases"/>
    <property type="match status" value="2"/>
</dbReference>
<dbReference type="GO" id="GO:0005319">
    <property type="term" value="F:lipid transporter activity"/>
    <property type="evidence" value="ECO:0007669"/>
    <property type="project" value="TreeGrafter"/>
</dbReference>
<feature type="domain" description="ABC transporter" evidence="3">
    <location>
        <begin position="6"/>
        <end position="210"/>
    </location>
</feature>
<keyword evidence="5" id="KW-1185">Reference proteome</keyword>
<dbReference type="PROSITE" id="PS00211">
    <property type="entry name" value="ABC_TRANSPORTER_1"/>
    <property type="match status" value="1"/>
</dbReference>
<dbReference type="Proteomes" id="UP000271098">
    <property type="component" value="Unassembled WGS sequence"/>
</dbReference>
<dbReference type="GO" id="GO:0016887">
    <property type="term" value="F:ATP hydrolysis activity"/>
    <property type="evidence" value="ECO:0007669"/>
    <property type="project" value="InterPro"/>
</dbReference>
<dbReference type="PANTHER" id="PTHR19229:SF36">
    <property type="entry name" value="ATP-BINDING CASSETTE SUB-FAMILY A MEMBER 2"/>
    <property type="match status" value="1"/>
</dbReference>
<dbReference type="PANTHER" id="PTHR19229">
    <property type="entry name" value="ATP-BINDING CASSETTE TRANSPORTER SUBFAMILY A ABCA"/>
    <property type="match status" value="1"/>
</dbReference>
<dbReference type="GO" id="GO:0005524">
    <property type="term" value="F:ATP binding"/>
    <property type="evidence" value="ECO:0007669"/>
    <property type="project" value="InterPro"/>
</dbReference>
<name>A0A3P7MB89_9BILA</name>
<dbReference type="Gene3D" id="3.40.50.300">
    <property type="entry name" value="P-loop containing nucleotide triphosphate hydrolases"/>
    <property type="match status" value="2"/>
</dbReference>
<dbReference type="Pfam" id="PF00005">
    <property type="entry name" value="ABC_tran"/>
    <property type="match status" value="1"/>
</dbReference>
<dbReference type="GO" id="GO:0140359">
    <property type="term" value="F:ABC-type transporter activity"/>
    <property type="evidence" value="ECO:0007669"/>
    <property type="project" value="InterPro"/>
</dbReference>
<dbReference type="InterPro" id="IPR026082">
    <property type="entry name" value="ABCA"/>
</dbReference>